<comment type="caution">
    <text evidence="1">The sequence shown here is derived from an EMBL/GenBank/DDBJ whole genome shotgun (WGS) entry which is preliminary data.</text>
</comment>
<keyword evidence="2" id="KW-1185">Reference proteome</keyword>
<protein>
    <submittedName>
        <fullName evidence="1">Acetylglutamate kinase</fullName>
    </submittedName>
</protein>
<dbReference type="EMBL" id="BAOS01000002">
    <property type="protein sequence ID" value="GAX59329.1"/>
    <property type="molecule type" value="Genomic_DNA"/>
</dbReference>
<evidence type="ECO:0000313" key="2">
    <source>
        <dbReference type="Proteomes" id="UP000218542"/>
    </source>
</evidence>
<dbReference type="Proteomes" id="UP000218542">
    <property type="component" value="Unassembled WGS sequence"/>
</dbReference>
<dbReference type="GO" id="GO:0016301">
    <property type="term" value="F:kinase activity"/>
    <property type="evidence" value="ECO:0007669"/>
    <property type="project" value="UniProtKB-KW"/>
</dbReference>
<organism evidence="1 2">
    <name type="scientific">Candidatus Scalindua japonica</name>
    <dbReference type="NCBI Taxonomy" id="1284222"/>
    <lineage>
        <taxon>Bacteria</taxon>
        <taxon>Pseudomonadati</taxon>
        <taxon>Planctomycetota</taxon>
        <taxon>Candidatus Brocadiia</taxon>
        <taxon>Candidatus Brocadiales</taxon>
        <taxon>Candidatus Scalinduaceae</taxon>
        <taxon>Candidatus Scalindua</taxon>
    </lineage>
</organism>
<dbReference type="RefSeq" id="WP_096892466.1">
    <property type="nucleotide sequence ID" value="NZ_BAOS01000002.1"/>
</dbReference>
<proteinExistence type="predicted"/>
<dbReference type="AlphaFoldDB" id="A0A286TTW2"/>
<reference evidence="2" key="1">
    <citation type="journal article" date="2017" name="Environ. Microbiol. Rep.">
        <title>Genetic Diversity of Marine Anaerobic Ammonium-Oxidizing Bacteria as Revealed by Genomic and Proteomic Analyses of 'Candidatus Scalindua japonica'.</title>
        <authorList>
            <person name="Oshiki M."/>
            <person name="Mizuto K."/>
            <person name="Kimura Z."/>
            <person name="Kindaichi T."/>
            <person name="Satoh H."/>
            <person name="Okabe S."/>
        </authorList>
    </citation>
    <scope>NUCLEOTIDE SEQUENCE [LARGE SCALE GENOMIC DNA]</scope>
    <source>
        <strain evidence="2">husup-a2</strain>
    </source>
</reference>
<keyword evidence="1" id="KW-0808">Transferase</keyword>
<sequence>MSTMPVDRGITFGHTKRIYIQPKLSNQPNTLVNILPDLSGKNWHTTTSEIEVVPGAVALMNKSSGLSIQTNRNSIGLLLGLRSYYLLEIDKNFSGIFSININDE</sequence>
<gene>
    <name evidence="1" type="ORF">SCALIN_C02_0008</name>
</gene>
<evidence type="ECO:0000313" key="1">
    <source>
        <dbReference type="EMBL" id="GAX59329.1"/>
    </source>
</evidence>
<accession>A0A286TTW2</accession>
<keyword evidence="1" id="KW-0418">Kinase</keyword>
<name>A0A286TTW2_9BACT</name>